<dbReference type="Proteomes" id="UP000824190">
    <property type="component" value="Unassembled WGS sequence"/>
</dbReference>
<proteinExistence type="predicted"/>
<dbReference type="InterPro" id="IPR036244">
    <property type="entry name" value="TipA-like_antibiotic-bd"/>
</dbReference>
<dbReference type="InterPro" id="IPR012925">
    <property type="entry name" value="TipAS_dom"/>
</dbReference>
<name>A0A9D1RTD7_9CORY</name>
<dbReference type="SUPFAM" id="SSF89082">
    <property type="entry name" value="Antibiotic binding domain of TipA-like multidrug resistance regulators"/>
    <property type="match status" value="1"/>
</dbReference>
<evidence type="ECO:0000313" key="2">
    <source>
        <dbReference type="EMBL" id="HIW92437.1"/>
    </source>
</evidence>
<accession>A0A9D1RTD7</accession>
<dbReference type="Gene3D" id="1.10.490.50">
    <property type="entry name" value="Antibiotic binding domain of TipA-like multidrug resistance regulators"/>
    <property type="match status" value="1"/>
</dbReference>
<dbReference type="EMBL" id="DXGC01000105">
    <property type="protein sequence ID" value="HIW92437.1"/>
    <property type="molecule type" value="Genomic_DNA"/>
</dbReference>
<sequence length="140" mass="15373">MSHTFDHTQYKDEVEQRWGADAYAAGDQWWRSLGKDGQDAFRATTDQLINDWIAAAESGDDPTSESAQEVAQRHVEWLCSVPGTPAHRAGSEKDGTLDGYLRGLGEMYVADDRFAANYGGNEGASFVRDALAHYADTQLG</sequence>
<protein>
    <submittedName>
        <fullName evidence="2">TipAS antibiotic-recognition domain-containing protein</fullName>
    </submittedName>
</protein>
<dbReference type="Pfam" id="PF07739">
    <property type="entry name" value="TipAS"/>
    <property type="match status" value="1"/>
</dbReference>
<comment type="caution">
    <text evidence="2">The sequence shown here is derived from an EMBL/GenBank/DDBJ whole genome shotgun (WGS) entry which is preliminary data.</text>
</comment>
<feature type="domain" description="TipAS antibiotic-recognition" evidence="1">
    <location>
        <begin position="10"/>
        <end position="134"/>
    </location>
</feature>
<organism evidence="2 3">
    <name type="scientific">Candidatus Corynebacterium avicola</name>
    <dbReference type="NCBI Taxonomy" id="2838527"/>
    <lineage>
        <taxon>Bacteria</taxon>
        <taxon>Bacillati</taxon>
        <taxon>Actinomycetota</taxon>
        <taxon>Actinomycetes</taxon>
        <taxon>Mycobacteriales</taxon>
        <taxon>Corynebacteriaceae</taxon>
        <taxon>Corynebacterium</taxon>
    </lineage>
</organism>
<dbReference type="AlphaFoldDB" id="A0A9D1RTD7"/>
<reference evidence="2" key="1">
    <citation type="journal article" date="2021" name="PeerJ">
        <title>Extensive microbial diversity within the chicken gut microbiome revealed by metagenomics and culture.</title>
        <authorList>
            <person name="Gilroy R."/>
            <person name="Ravi A."/>
            <person name="Getino M."/>
            <person name="Pursley I."/>
            <person name="Horton D.L."/>
            <person name="Alikhan N.F."/>
            <person name="Baker D."/>
            <person name="Gharbi K."/>
            <person name="Hall N."/>
            <person name="Watson M."/>
            <person name="Adriaenssens E.M."/>
            <person name="Foster-Nyarko E."/>
            <person name="Jarju S."/>
            <person name="Secka A."/>
            <person name="Antonio M."/>
            <person name="Oren A."/>
            <person name="Chaudhuri R.R."/>
            <person name="La Ragione R."/>
            <person name="Hildebrand F."/>
            <person name="Pallen M.J."/>
        </authorList>
    </citation>
    <scope>NUCLEOTIDE SEQUENCE</scope>
    <source>
        <strain evidence="2">CHK32-1732</strain>
    </source>
</reference>
<gene>
    <name evidence="2" type="ORF">H9870_12360</name>
</gene>
<reference evidence="2" key="2">
    <citation type="submission" date="2021-04" db="EMBL/GenBank/DDBJ databases">
        <authorList>
            <person name="Gilroy R."/>
        </authorList>
    </citation>
    <scope>NUCLEOTIDE SEQUENCE</scope>
    <source>
        <strain evidence="2">CHK32-1732</strain>
    </source>
</reference>
<evidence type="ECO:0000259" key="1">
    <source>
        <dbReference type="Pfam" id="PF07739"/>
    </source>
</evidence>
<evidence type="ECO:0000313" key="3">
    <source>
        <dbReference type="Proteomes" id="UP000824190"/>
    </source>
</evidence>